<feature type="region of interest" description="Disordered" evidence="1">
    <location>
        <begin position="45"/>
        <end position="94"/>
    </location>
</feature>
<name>A0A0R3CS88_9BRAD</name>
<dbReference type="STRING" id="989370.AOQ71_36545"/>
<proteinExistence type="predicted"/>
<dbReference type="Proteomes" id="UP000051936">
    <property type="component" value="Unassembled WGS sequence"/>
</dbReference>
<organism evidence="2 3">
    <name type="scientific">Bradyrhizobium manausense</name>
    <dbReference type="NCBI Taxonomy" id="989370"/>
    <lineage>
        <taxon>Bacteria</taxon>
        <taxon>Pseudomonadati</taxon>
        <taxon>Pseudomonadota</taxon>
        <taxon>Alphaproteobacteria</taxon>
        <taxon>Hyphomicrobiales</taxon>
        <taxon>Nitrobacteraceae</taxon>
        <taxon>Bradyrhizobium</taxon>
    </lineage>
</organism>
<dbReference type="EMBL" id="LJYG01000112">
    <property type="protein sequence ID" value="KRQ00571.1"/>
    <property type="molecule type" value="Genomic_DNA"/>
</dbReference>
<keyword evidence="3" id="KW-1185">Reference proteome</keyword>
<gene>
    <name evidence="2" type="ORF">AOQ71_36545</name>
</gene>
<evidence type="ECO:0000313" key="2">
    <source>
        <dbReference type="EMBL" id="KRQ00571.1"/>
    </source>
</evidence>
<comment type="caution">
    <text evidence="2">The sequence shown here is derived from an EMBL/GenBank/DDBJ whole genome shotgun (WGS) entry which is preliminary data.</text>
</comment>
<protein>
    <submittedName>
        <fullName evidence="2">Uncharacterized protein</fullName>
    </submittedName>
</protein>
<feature type="compositionally biased region" description="Low complexity" evidence="1">
    <location>
        <begin position="59"/>
        <end position="72"/>
    </location>
</feature>
<sequence>MRPSRAISARPRSVAAERHLHDRREIADAPGFAFGRGKGRLGEADFGRDRLHGSRIGQGVADPDAGGIAAPGTVGEGGDPEDRHEVIPGVARAS</sequence>
<reference evidence="2 3" key="1">
    <citation type="submission" date="2015-09" db="EMBL/GenBank/DDBJ databases">
        <title>Draft Genome Sequence of Bradyrhizobium manausense Strain BR 3351T, a Novel Symbiotic Nitrogen-Fixing Alphaproteobacterium Isolated from Brazilian Amazon Rain Forest.</title>
        <authorList>
            <person name="De Araujo J.L."/>
            <person name="Zilli J.E."/>
        </authorList>
    </citation>
    <scope>NUCLEOTIDE SEQUENCE [LARGE SCALE GENOMIC DNA]</scope>
    <source>
        <strain evidence="2 3">BR3351</strain>
    </source>
</reference>
<evidence type="ECO:0000313" key="3">
    <source>
        <dbReference type="Proteomes" id="UP000051936"/>
    </source>
</evidence>
<evidence type="ECO:0000256" key="1">
    <source>
        <dbReference type="SAM" id="MobiDB-lite"/>
    </source>
</evidence>
<dbReference type="AlphaFoldDB" id="A0A0R3CS88"/>
<accession>A0A0R3CS88</accession>